<feature type="signal peptide" evidence="2">
    <location>
        <begin position="1"/>
        <end position="31"/>
    </location>
</feature>
<evidence type="ECO:0000256" key="2">
    <source>
        <dbReference type="SAM" id="SignalP"/>
    </source>
</evidence>
<dbReference type="EMBL" id="JAHDTB010000010">
    <property type="protein sequence ID" value="MBW8288576.1"/>
    <property type="molecule type" value="Genomic_DNA"/>
</dbReference>
<dbReference type="InterPro" id="IPR045087">
    <property type="entry name" value="Cu-oxidase_fam"/>
</dbReference>
<reference evidence="4 5" key="1">
    <citation type="submission" date="2021-05" db="EMBL/GenBank/DDBJ databases">
        <title>Draft Whole Genome Sequencing Of Biosensor Chromobacterium violaceum Strain CV026 Reveals A Regulatory RNA In Chromobacterium violaceum Phenotype Regulatory Network.</title>
        <authorList>
            <person name="Hong K.W."/>
            <person name="Chan K.G."/>
            <person name="Chang C.-Y."/>
        </authorList>
    </citation>
    <scope>NUCLEOTIDE SEQUENCE [LARGE SCALE GENOMIC DNA]</scope>
    <source>
        <strain evidence="4 5">ATCC 31532</strain>
    </source>
</reference>
<dbReference type="InterPro" id="IPR008972">
    <property type="entry name" value="Cupredoxin"/>
</dbReference>
<proteinExistence type="predicted"/>
<dbReference type="Gene3D" id="2.60.40.420">
    <property type="entry name" value="Cupredoxins - blue copper proteins"/>
    <property type="match status" value="1"/>
</dbReference>
<dbReference type="CDD" id="cd13853">
    <property type="entry name" value="CuRO_1_Tth-MCO_like"/>
    <property type="match status" value="1"/>
</dbReference>
<dbReference type="GeneID" id="89686078"/>
<name>A0ABS7FES6_9NEIS</name>
<sequence length="375" mass="41061">MQHIASKRVITRLAAAAQGVLMLGWAVLAAAEPLPDPTAIADPPPLHPRDLSEPKPKKGTLQLQNFMSLPALSKSESGVFDKPEFLTPDTVDLDLEVAMLSGKIRNPSADKEGEAHFDRVLLRGYRPWCDPGENGKPCRASRVTKSFIAPLIQAHPGQTVRITLHNDLPPDPSCVSQGGSANKPHCFNGTNLHTHGLWINPAGNSDNVLLAIHPGVAFQYEYNIPLEHPAGTYWYHTHLHGSTALQVSSGMAGALIIRGNRQPQLDGNQANSSQKNSHVHGDLDTLLVSRDKDQFQEHTFVFQQIQYACRGKDRKIKTKNDEEGGPYRCDDGDIGQVDGYDLFGPGRWEKSGRYTSINGVVMGKLQNAKVGKVQR</sequence>
<keyword evidence="2" id="KW-0732">Signal</keyword>
<feature type="domain" description="Plastocyanin-like" evidence="3">
    <location>
        <begin position="188"/>
        <end position="260"/>
    </location>
</feature>
<evidence type="ECO:0000313" key="5">
    <source>
        <dbReference type="Proteomes" id="UP000711178"/>
    </source>
</evidence>
<dbReference type="Pfam" id="PF07732">
    <property type="entry name" value="Cu-oxidase_3"/>
    <property type="match status" value="1"/>
</dbReference>
<comment type="caution">
    <text evidence="4">The sequence shown here is derived from an EMBL/GenBank/DDBJ whole genome shotgun (WGS) entry which is preliminary data.</text>
</comment>
<evidence type="ECO:0000259" key="3">
    <source>
        <dbReference type="Pfam" id="PF07732"/>
    </source>
</evidence>
<dbReference type="Proteomes" id="UP000711178">
    <property type="component" value="Unassembled WGS sequence"/>
</dbReference>
<organism evidence="4 5">
    <name type="scientific">Chromobacterium subtsugae</name>
    <dbReference type="NCBI Taxonomy" id="251747"/>
    <lineage>
        <taxon>Bacteria</taxon>
        <taxon>Pseudomonadati</taxon>
        <taxon>Pseudomonadota</taxon>
        <taxon>Betaproteobacteria</taxon>
        <taxon>Neisseriales</taxon>
        <taxon>Chromobacteriaceae</taxon>
        <taxon>Chromobacterium</taxon>
    </lineage>
</organism>
<dbReference type="RefSeq" id="WP_101527448.1">
    <property type="nucleotide sequence ID" value="NZ_CP142381.1"/>
</dbReference>
<dbReference type="InterPro" id="IPR011707">
    <property type="entry name" value="Cu-oxidase-like_N"/>
</dbReference>
<evidence type="ECO:0000313" key="4">
    <source>
        <dbReference type="EMBL" id="MBW8288576.1"/>
    </source>
</evidence>
<protein>
    <submittedName>
        <fullName evidence="4">Multicopper oxidase domain-containing protein</fullName>
    </submittedName>
</protein>
<feature type="chain" id="PRO_5045487434" evidence="2">
    <location>
        <begin position="32"/>
        <end position="375"/>
    </location>
</feature>
<evidence type="ECO:0000256" key="1">
    <source>
        <dbReference type="ARBA" id="ARBA00004459"/>
    </source>
</evidence>
<comment type="subcellular location">
    <subcellularLocation>
        <location evidence="1">Cell outer membrane</location>
        <topology evidence="1">Lipid-anchor</topology>
    </subcellularLocation>
</comment>
<dbReference type="PANTHER" id="PTHR11709:SF2">
    <property type="entry name" value="MULTICOPPER OXIDASE LPR1"/>
    <property type="match status" value="1"/>
</dbReference>
<gene>
    <name evidence="4" type="ORF">KIF53_13145</name>
</gene>
<accession>A0ABS7FES6</accession>
<dbReference type="SUPFAM" id="SSF49503">
    <property type="entry name" value="Cupredoxins"/>
    <property type="match status" value="1"/>
</dbReference>
<dbReference type="PANTHER" id="PTHR11709">
    <property type="entry name" value="MULTI-COPPER OXIDASE"/>
    <property type="match status" value="1"/>
</dbReference>
<keyword evidence="5" id="KW-1185">Reference proteome</keyword>